<feature type="compositionally biased region" description="Basic and acidic residues" evidence="1">
    <location>
        <begin position="1"/>
        <end position="14"/>
    </location>
</feature>
<evidence type="ECO:0000313" key="2">
    <source>
        <dbReference type="EMBL" id="KAD5960279.1"/>
    </source>
</evidence>
<gene>
    <name evidence="2" type="ORF">E3N88_11751</name>
</gene>
<feature type="region of interest" description="Disordered" evidence="1">
    <location>
        <begin position="1"/>
        <end position="42"/>
    </location>
</feature>
<evidence type="ECO:0000256" key="1">
    <source>
        <dbReference type="SAM" id="MobiDB-lite"/>
    </source>
</evidence>
<organism evidence="2 3">
    <name type="scientific">Mikania micrantha</name>
    <name type="common">bitter vine</name>
    <dbReference type="NCBI Taxonomy" id="192012"/>
    <lineage>
        <taxon>Eukaryota</taxon>
        <taxon>Viridiplantae</taxon>
        <taxon>Streptophyta</taxon>
        <taxon>Embryophyta</taxon>
        <taxon>Tracheophyta</taxon>
        <taxon>Spermatophyta</taxon>
        <taxon>Magnoliopsida</taxon>
        <taxon>eudicotyledons</taxon>
        <taxon>Gunneridae</taxon>
        <taxon>Pentapetalae</taxon>
        <taxon>asterids</taxon>
        <taxon>campanulids</taxon>
        <taxon>Asterales</taxon>
        <taxon>Asteraceae</taxon>
        <taxon>Asteroideae</taxon>
        <taxon>Heliantheae alliance</taxon>
        <taxon>Eupatorieae</taxon>
        <taxon>Mikania</taxon>
    </lineage>
</organism>
<proteinExistence type="predicted"/>
<reference evidence="2 3" key="1">
    <citation type="submission" date="2019-05" db="EMBL/GenBank/DDBJ databases">
        <title>Mikania micrantha, genome provides insights into the molecular mechanism of rapid growth.</title>
        <authorList>
            <person name="Liu B."/>
        </authorList>
    </citation>
    <scope>NUCLEOTIDE SEQUENCE [LARGE SCALE GENOMIC DNA]</scope>
    <source>
        <strain evidence="2">NLD-2019</strain>
        <tissue evidence="2">Leaf</tissue>
    </source>
</reference>
<sequence>MTDAEKKEYGEAATKKQYTNKSVDGWMVKSNNKDRSKHMPGSCLMCQNGPTHTIVGLDQHKAKMSSRNENLKAPENIVSMDLLHRTSLG</sequence>
<comment type="caution">
    <text evidence="2">The sequence shown here is derived from an EMBL/GenBank/DDBJ whole genome shotgun (WGS) entry which is preliminary data.</text>
</comment>
<keyword evidence="3" id="KW-1185">Reference proteome</keyword>
<evidence type="ECO:0000313" key="3">
    <source>
        <dbReference type="Proteomes" id="UP000326396"/>
    </source>
</evidence>
<dbReference type="EMBL" id="SZYD01000006">
    <property type="protein sequence ID" value="KAD5960279.1"/>
    <property type="molecule type" value="Genomic_DNA"/>
</dbReference>
<dbReference type="Proteomes" id="UP000326396">
    <property type="component" value="Linkage Group LG14"/>
</dbReference>
<protein>
    <submittedName>
        <fullName evidence="2">Uncharacterized protein</fullName>
    </submittedName>
</protein>
<dbReference type="AlphaFoldDB" id="A0A5N6P3V9"/>
<accession>A0A5N6P3V9</accession>
<name>A0A5N6P3V9_9ASTR</name>